<organism evidence="3 4">
    <name type="scientific">Celeribacter marinus</name>
    <dbReference type="NCBI Taxonomy" id="1397108"/>
    <lineage>
        <taxon>Bacteria</taxon>
        <taxon>Pseudomonadati</taxon>
        <taxon>Pseudomonadota</taxon>
        <taxon>Alphaproteobacteria</taxon>
        <taxon>Rhodobacterales</taxon>
        <taxon>Roseobacteraceae</taxon>
        <taxon>Celeribacter</taxon>
    </lineage>
</organism>
<dbReference type="AlphaFoldDB" id="A0A0P0A7C3"/>
<dbReference type="SUPFAM" id="SSF51735">
    <property type="entry name" value="NAD(P)-binding Rossmann-fold domains"/>
    <property type="match status" value="1"/>
</dbReference>
<evidence type="ECO:0000256" key="1">
    <source>
        <dbReference type="ARBA" id="ARBA00023002"/>
    </source>
</evidence>
<dbReference type="PANTHER" id="PTHR43060">
    <property type="entry name" value="3-HYDROXYISOBUTYRATE DEHYDROGENASE-LIKE 1, MITOCHONDRIAL-RELATED"/>
    <property type="match status" value="1"/>
</dbReference>
<reference evidence="3 4" key="1">
    <citation type="submission" date="2015-05" db="EMBL/GenBank/DDBJ databases">
        <authorList>
            <person name="Wang D.B."/>
            <person name="Wang M."/>
        </authorList>
    </citation>
    <scope>NUCLEOTIDE SEQUENCE [LARGE SCALE GENOMIC DNA]</scope>
    <source>
        <strain evidence="3 4">IMCC 12053</strain>
    </source>
</reference>
<dbReference type="Proteomes" id="UP000064920">
    <property type="component" value="Chromosome"/>
</dbReference>
<dbReference type="RefSeq" id="WP_062219780.1">
    <property type="nucleotide sequence ID" value="NZ_CP012023.1"/>
</dbReference>
<dbReference type="EC" id="1.1.1.31" evidence="3"/>
<keyword evidence="4" id="KW-1185">Reference proteome</keyword>
<dbReference type="PIRSF" id="PIRSF000103">
    <property type="entry name" value="HIBADH"/>
    <property type="match status" value="1"/>
</dbReference>
<dbReference type="Pfam" id="PF14833">
    <property type="entry name" value="NAD_binding_11"/>
    <property type="match status" value="1"/>
</dbReference>
<dbReference type="STRING" id="1397108.IMCC12053_2704"/>
<dbReference type="Pfam" id="PF03446">
    <property type="entry name" value="NAD_binding_2"/>
    <property type="match status" value="1"/>
</dbReference>
<dbReference type="KEGG" id="cmar:IMCC12053_2704"/>
<dbReference type="Gene3D" id="1.10.1040.10">
    <property type="entry name" value="N-(1-d-carboxylethyl)-l-norvaline Dehydrogenase, domain 2"/>
    <property type="match status" value="1"/>
</dbReference>
<dbReference type="EMBL" id="CP012023">
    <property type="protein sequence ID" value="ALI56651.1"/>
    <property type="molecule type" value="Genomic_DNA"/>
</dbReference>
<dbReference type="GO" id="GO:0051287">
    <property type="term" value="F:NAD binding"/>
    <property type="evidence" value="ECO:0007669"/>
    <property type="project" value="InterPro"/>
</dbReference>
<dbReference type="GO" id="GO:0050661">
    <property type="term" value="F:NADP binding"/>
    <property type="evidence" value="ECO:0007669"/>
    <property type="project" value="InterPro"/>
</dbReference>
<dbReference type="GO" id="GO:0008442">
    <property type="term" value="F:3-hydroxyisobutyrate dehydrogenase activity"/>
    <property type="evidence" value="ECO:0007669"/>
    <property type="project" value="UniProtKB-EC"/>
</dbReference>
<dbReference type="InterPro" id="IPR029154">
    <property type="entry name" value="HIBADH-like_NADP-bd"/>
</dbReference>
<dbReference type="PATRIC" id="fig|1397108.4.peg.2766"/>
<sequence length="266" mass="28613">MTKIGVAGVGRMGGGMLTNLRKNGIDAVGFDIRDPSEFTLPVTNDIAQFANGLTTLITVVRDGDQTDALLLETQKMIEAATDLKTLIISSTLSPRYLLALREKLPADLNVIDAPMSGAEVGAREGTLAFMIGGTEAQVADNMTLFEGMGKTIKHMGEFSMGAQAKVLNNMLCASHVIVGRLALDWAREAGLDEDKLLDLFEGATSQNWFTSRYKDIEFAKHGYEPNNTIAIFIKDLGCMIDAAPEGASTAIPQIMIDGMRALKPVD</sequence>
<proteinExistence type="predicted"/>
<keyword evidence="1 3" id="KW-0560">Oxidoreductase</keyword>
<dbReference type="Gene3D" id="3.40.50.720">
    <property type="entry name" value="NAD(P)-binding Rossmann-like Domain"/>
    <property type="match status" value="1"/>
</dbReference>
<evidence type="ECO:0000256" key="2">
    <source>
        <dbReference type="ARBA" id="ARBA00023027"/>
    </source>
</evidence>
<gene>
    <name evidence="3" type="ORF">IMCC12053_2704</name>
</gene>
<evidence type="ECO:0000313" key="4">
    <source>
        <dbReference type="Proteomes" id="UP000064920"/>
    </source>
</evidence>
<keyword evidence="2" id="KW-0520">NAD</keyword>
<dbReference type="InterPro" id="IPR013328">
    <property type="entry name" value="6PGD_dom2"/>
</dbReference>
<protein>
    <submittedName>
        <fullName evidence="3">3-hydroxyisobutyrate dehydrogenase</fullName>
        <ecNumber evidence="3">1.1.1.31</ecNumber>
    </submittedName>
</protein>
<dbReference type="SUPFAM" id="SSF48179">
    <property type="entry name" value="6-phosphogluconate dehydrogenase C-terminal domain-like"/>
    <property type="match status" value="1"/>
</dbReference>
<name>A0A0P0A7C3_9RHOB</name>
<dbReference type="InterPro" id="IPR036291">
    <property type="entry name" value="NAD(P)-bd_dom_sf"/>
</dbReference>
<dbReference type="OrthoDB" id="9812907at2"/>
<accession>A0A0P0A7C3</accession>
<evidence type="ECO:0000313" key="3">
    <source>
        <dbReference type="EMBL" id="ALI56651.1"/>
    </source>
</evidence>
<dbReference type="InterPro" id="IPR008927">
    <property type="entry name" value="6-PGluconate_DH-like_C_sf"/>
</dbReference>
<dbReference type="InterPro" id="IPR015815">
    <property type="entry name" value="HIBADH-related"/>
</dbReference>
<dbReference type="InterPro" id="IPR006115">
    <property type="entry name" value="6PGDH_NADP-bd"/>
</dbReference>